<proteinExistence type="predicted"/>
<evidence type="ECO:0000313" key="2">
    <source>
        <dbReference type="Proteomes" id="UP001557470"/>
    </source>
</evidence>
<accession>A0ABD0XEY7</accession>
<organism evidence="1 2">
    <name type="scientific">Umbra pygmaea</name>
    <name type="common">Eastern mudminnow</name>
    <dbReference type="NCBI Taxonomy" id="75934"/>
    <lineage>
        <taxon>Eukaryota</taxon>
        <taxon>Metazoa</taxon>
        <taxon>Chordata</taxon>
        <taxon>Craniata</taxon>
        <taxon>Vertebrata</taxon>
        <taxon>Euteleostomi</taxon>
        <taxon>Actinopterygii</taxon>
        <taxon>Neopterygii</taxon>
        <taxon>Teleostei</taxon>
        <taxon>Protacanthopterygii</taxon>
        <taxon>Esociformes</taxon>
        <taxon>Umbridae</taxon>
        <taxon>Umbra</taxon>
    </lineage>
</organism>
<reference evidence="1 2" key="1">
    <citation type="submission" date="2024-06" db="EMBL/GenBank/DDBJ databases">
        <authorList>
            <person name="Pan Q."/>
            <person name="Wen M."/>
            <person name="Jouanno E."/>
            <person name="Zahm M."/>
            <person name="Klopp C."/>
            <person name="Cabau C."/>
            <person name="Louis A."/>
            <person name="Berthelot C."/>
            <person name="Parey E."/>
            <person name="Roest Crollius H."/>
            <person name="Montfort J."/>
            <person name="Robinson-Rechavi M."/>
            <person name="Bouchez O."/>
            <person name="Lampietro C."/>
            <person name="Lopez Roques C."/>
            <person name="Donnadieu C."/>
            <person name="Postlethwait J."/>
            <person name="Bobe J."/>
            <person name="Verreycken H."/>
            <person name="Guiguen Y."/>
        </authorList>
    </citation>
    <scope>NUCLEOTIDE SEQUENCE [LARGE SCALE GENOMIC DNA]</scope>
    <source>
        <strain evidence="1">Up_M1</strain>
        <tissue evidence="1">Testis</tissue>
    </source>
</reference>
<comment type="caution">
    <text evidence="1">The sequence shown here is derived from an EMBL/GenBank/DDBJ whole genome shotgun (WGS) entry which is preliminary data.</text>
</comment>
<dbReference type="AlphaFoldDB" id="A0ABD0XEY7"/>
<keyword evidence="2" id="KW-1185">Reference proteome</keyword>
<dbReference type="EMBL" id="JAGEUA010000002">
    <property type="protein sequence ID" value="KAL1006272.1"/>
    <property type="molecule type" value="Genomic_DNA"/>
</dbReference>
<sequence length="76" mass="8967">MQDIVEQELRRQKESCWWSWSTLSRLELAWPGVWMGVRGSWIRERSQARCVRVGNPADSCEDQTYLKPCTPTGHWT</sequence>
<gene>
    <name evidence="1" type="ORF">UPYG_G00070050</name>
</gene>
<evidence type="ECO:0000313" key="1">
    <source>
        <dbReference type="EMBL" id="KAL1006272.1"/>
    </source>
</evidence>
<protein>
    <submittedName>
        <fullName evidence="1">Uncharacterized protein</fullName>
    </submittedName>
</protein>
<name>A0ABD0XEY7_UMBPY</name>
<dbReference type="Proteomes" id="UP001557470">
    <property type="component" value="Unassembled WGS sequence"/>
</dbReference>